<dbReference type="GeneID" id="36561534"/>
<dbReference type="EMBL" id="MSFO01000011">
    <property type="protein sequence ID" value="PLB43173.1"/>
    <property type="molecule type" value="Genomic_DNA"/>
</dbReference>
<protein>
    <submittedName>
        <fullName evidence="2">Uncharacterized protein</fullName>
    </submittedName>
</protein>
<feature type="compositionally biased region" description="Polar residues" evidence="1">
    <location>
        <begin position="16"/>
        <end position="25"/>
    </location>
</feature>
<dbReference type="VEuPathDB" id="FungiDB:P170DRAFT_481123"/>
<dbReference type="RefSeq" id="XP_024698475.1">
    <property type="nucleotide sequence ID" value="XM_024853836.1"/>
</dbReference>
<evidence type="ECO:0000313" key="2">
    <source>
        <dbReference type="EMBL" id="PLB43173.1"/>
    </source>
</evidence>
<feature type="region of interest" description="Disordered" evidence="1">
    <location>
        <begin position="315"/>
        <end position="336"/>
    </location>
</feature>
<evidence type="ECO:0000256" key="1">
    <source>
        <dbReference type="SAM" id="MobiDB-lite"/>
    </source>
</evidence>
<proteinExistence type="predicted"/>
<feature type="compositionally biased region" description="Basic and acidic residues" evidence="1">
    <location>
        <begin position="26"/>
        <end position="36"/>
    </location>
</feature>
<dbReference type="Proteomes" id="UP000234275">
    <property type="component" value="Unassembled WGS sequence"/>
</dbReference>
<reference evidence="2 3" key="1">
    <citation type="submission" date="2016-12" db="EMBL/GenBank/DDBJ databases">
        <title>The genomes of Aspergillus section Nigri reveals drivers in fungal speciation.</title>
        <authorList>
            <consortium name="DOE Joint Genome Institute"/>
            <person name="Vesth T.C."/>
            <person name="Nybo J."/>
            <person name="Theobald S."/>
            <person name="Brandl J."/>
            <person name="Frisvad J.C."/>
            <person name="Nielsen K.F."/>
            <person name="Lyhne E.K."/>
            <person name="Kogle M.E."/>
            <person name="Kuo A."/>
            <person name="Riley R."/>
            <person name="Clum A."/>
            <person name="Nolan M."/>
            <person name="Lipzen A."/>
            <person name="Salamov A."/>
            <person name="Henrissat B."/>
            <person name="Wiebenga A."/>
            <person name="De Vries R.P."/>
            <person name="Grigoriev I.V."/>
            <person name="Mortensen U.H."/>
            <person name="Andersen M.R."/>
            <person name="Baker S.E."/>
        </authorList>
    </citation>
    <scope>NUCLEOTIDE SEQUENCE [LARGE SCALE GENOMIC DNA]</scope>
    <source>
        <strain evidence="2 3">IBT 23096</strain>
    </source>
</reference>
<feature type="region of interest" description="Disordered" evidence="1">
    <location>
        <begin position="1"/>
        <end position="38"/>
    </location>
</feature>
<evidence type="ECO:0000313" key="3">
    <source>
        <dbReference type="Proteomes" id="UP000234275"/>
    </source>
</evidence>
<accession>A0A2I2FRB5</accession>
<dbReference type="OrthoDB" id="5348779at2759"/>
<gene>
    <name evidence="2" type="ORF">P170DRAFT_481123</name>
</gene>
<organism evidence="2 3">
    <name type="scientific">Aspergillus steynii IBT 23096</name>
    <dbReference type="NCBI Taxonomy" id="1392250"/>
    <lineage>
        <taxon>Eukaryota</taxon>
        <taxon>Fungi</taxon>
        <taxon>Dikarya</taxon>
        <taxon>Ascomycota</taxon>
        <taxon>Pezizomycotina</taxon>
        <taxon>Eurotiomycetes</taxon>
        <taxon>Eurotiomycetidae</taxon>
        <taxon>Eurotiales</taxon>
        <taxon>Aspergillaceae</taxon>
        <taxon>Aspergillus</taxon>
        <taxon>Aspergillus subgen. Circumdati</taxon>
    </lineage>
</organism>
<keyword evidence="3" id="KW-1185">Reference proteome</keyword>
<name>A0A2I2FRB5_9EURO</name>
<comment type="caution">
    <text evidence="2">The sequence shown here is derived from an EMBL/GenBank/DDBJ whole genome shotgun (WGS) entry which is preliminary data.</text>
</comment>
<sequence>MPGQSGPSEPGAAGQPSATMTNPPDTDNRTAPHPEQENWSITNLHDILYVLRPGTENAKSRHRVHSNVGPIFGKMIRNLPVLPNRISSHVEGWRLETWMRLDRRVTPEDILDRINPAFRGSITEHEIEARRALFRQTFHIAHWGNQRSMNEISRMVRHSGRDPKLNSTRGLTPGLIVPAEGEAGGRIPLPPPPPVRNLTGPAAISPMPGQSRHFIQPNAAANFSFPGQYIFSFKAHSETVDTPGSRTPMNGNSQALNIPELRITYETPPKPRLRLEAPFVREFSQALVAQPRTLDTRRKRKLDVDADVFAPVSHAKRKKTRRETIPSFPEYPKPPLELAAYEGPPARFFTEPVEPEPEQEMNLERYMETNRLGYLDFLNARYFDDMDFPLNRGAGAWL</sequence>
<dbReference type="AlphaFoldDB" id="A0A2I2FRB5"/>